<dbReference type="InterPro" id="IPR024949">
    <property type="entry name" value="Bet_v_I_allergen"/>
</dbReference>
<dbReference type="PANTHER" id="PTHR31213">
    <property type="entry name" value="OS08G0374000 PROTEIN-RELATED"/>
    <property type="match status" value="1"/>
</dbReference>
<dbReference type="Gramene" id="PSR98008">
    <property type="protein sequence ID" value="PSR98008"/>
    <property type="gene ID" value="CEY00_Acc24596"/>
</dbReference>
<dbReference type="SUPFAM" id="SSF55961">
    <property type="entry name" value="Bet v1-like"/>
    <property type="match status" value="1"/>
</dbReference>
<evidence type="ECO:0000313" key="4">
    <source>
        <dbReference type="Proteomes" id="UP000241394"/>
    </source>
</evidence>
<dbReference type="GO" id="GO:0010427">
    <property type="term" value="F:abscisic acid binding"/>
    <property type="evidence" value="ECO:0007669"/>
    <property type="project" value="InterPro"/>
</dbReference>
<dbReference type="InterPro" id="IPR000916">
    <property type="entry name" value="Bet_v_I/MLP"/>
</dbReference>
<dbReference type="PRINTS" id="PR00634">
    <property type="entry name" value="BETALLERGEN"/>
</dbReference>
<dbReference type="STRING" id="1590841.A0A2R6PW55"/>
<organism evidence="3 4">
    <name type="scientific">Actinidia chinensis var. chinensis</name>
    <name type="common">Chinese soft-hair kiwi</name>
    <dbReference type="NCBI Taxonomy" id="1590841"/>
    <lineage>
        <taxon>Eukaryota</taxon>
        <taxon>Viridiplantae</taxon>
        <taxon>Streptophyta</taxon>
        <taxon>Embryophyta</taxon>
        <taxon>Tracheophyta</taxon>
        <taxon>Spermatophyta</taxon>
        <taxon>Magnoliopsida</taxon>
        <taxon>eudicotyledons</taxon>
        <taxon>Gunneridae</taxon>
        <taxon>Pentapetalae</taxon>
        <taxon>asterids</taxon>
        <taxon>Ericales</taxon>
        <taxon>Actinidiaceae</taxon>
        <taxon>Actinidia</taxon>
    </lineage>
</organism>
<dbReference type="OrthoDB" id="1880172at2759"/>
<dbReference type="FunFam" id="3.30.530.20:FF:000007">
    <property type="entry name" value="Major pollen allergen Bet v 1-A"/>
    <property type="match status" value="1"/>
</dbReference>
<dbReference type="OMA" id="ICKYTMI"/>
<evidence type="ECO:0000313" key="3">
    <source>
        <dbReference type="EMBL" id="PSR98008.1"/>
    </source>
</evidence>
<feature type="domain" description="Bet v I/Major latex protein" evidence="2">
    <location>
        <begin position="5"/>
        <end position="156"/>
    </location>
</feature>
<sequence length="161" mass="18114">MGVTCISQELTCPISPARMFKALILDSRNLIPKLLPQFIKSVQVMEGDGEAGSIEQVNFTEASHFKYVKHRIDELDIENFVCKYTMIEGDPLGDKLESIAYDVRFEAVSDGEGCICKMTSKYHTIGEFEVKEEEIKSGKDSAMGIYKVVEAYLLENPRVYA</sequence>
<dbReference type="CDD" id="cd07816">
    <property type="entry name" value="Bet_v1-like"/>
    <property type="match status" value="1"/>
</dbReference>
<evidence type="ECO:0000256" key="1">
    <source>
        <dbReference type="ARBA" id="ARBA00009744"/>
    </source>
</evidence>
<dbReference type="GO" id="GO:0009738">
    <property type="term" value="P:abscisic acid-activated signaling pathway"/>
    <property type="evidence" value="ECO:0007669"/>
    <property type="project" value="InterPro"/>
</dbReference>
<dbReference type="GO" id="GO:0006952">
    <property type="term" value="P:defense response"/>
    <property type="evidence" value="ECO:0007669"/>
    <property type="project" value="InterPro"/>
</dbReference>
<dbReference type="GO" id="GO:0005634">
    <property type="term" value="C:nucleus"/>
    <property type="evidence" value="ECO:0007669"/>
    <property type="project" value="TreeGrafter"/>
</dbReference>
<dbReference type="InterPro" id="IPR050279">
    <property type="entry name" value="Plant_def-hormone_signal"/>
</dbReference>
<dbReference type="InterPro" id="IPR023393">
    <property type="entry name" value="START-like_dom_sf"/>
</dbReference>
<dbReference type="EMBL" id="NKQK01000022">
    <property type="protein sequence ID" value="PSR98008.1"/>
    <property type="molecule type" value="Genomic_DNA"/>
</dbReference>
<name>A0A2R6PW55_ACTCC</name>
<dbReference type="InParanoid" id="A0A2R6PW55"/>
<dbReference type="PANTHER" id="PTHR31213:SF192">
    <property type="entry name" value="MAJOR ALLERGEN PRU AR 1-LIKE"/>
    <property type="match status" value="1"/>
</dbReference>
<protein>
    <submittedName>
        <fullName evidence="3">Pathogenesis-related protein like</fullName>
    </submittedName>
</protein>
<dbReference type="Pfam" id="PF00407">
    <property type="entry name" value="Bet_v_1"/>
    <property type="match status" value="1"/>
</dbReference>
<keyword evidence="4" id="KW-1185">Reference proteome</keyword>
<dbReference type="GO" id="GO:0005737">
    <property type="term" value="C:cytoplasm"/>
    <property type="evidence" value="ECO:0007669"/>
    <property type="project" value="TreeGrafter"/>
</dbReference>
<evidence type="ECO:0000259" key="2">
    <source>
        <dbReference type="SMART" id="SM01037"/>
    </source>
</evidence>
<dbReference type="GO" id="GO:0004864">
    <property type="term" value="F:protein phosphatase inhibitor activity"/>
    <property type="evidence" value="ECO:0007669"/>
    <property type="project" value="InterPro"/>
</dbReference>
<proteinExistence type="inferred from homology"/>
<dbReference type="AlphaFoldDB" id="A0A2R6PW55"/>
<reference evidence="4" key="2">
    <citation type="journal article" date="2018" name="BMC Genomics">
        <title>A manually annotated Actinidia chinensis var. chinensis (kiwifruit) genome highlights the challenges associated with draft genomes and gene prediction in plants.</title>
        <authorList>
            <person name="Pilkington S.M."/>
            <person name="Crowhurst R."/>
            <person name="Hilario E."/>
            <person name="Nardozza S."/>
            <person name="Fraser L."/>
            <person name="Peng Y."/>
            <person name="Gunaseelan K."/>
            <person name="Simpson R."/>
            <person name="Tahir J."/>
            <person name="Deroles S.C."/>
            <person name="Templeton K."/>
            <person name="Luo Z."/>
            <person name="Davy M."/>
            <person name="Cheng C."/>
            <person name="McNeilage M."/>
            <person name="Scaglione D."/>
            <person name="Liu Y."/>
            <person name="Zhang Q."/>
            <person name="Datson P."/>
            <person name="De Silva N."/>
            <person name="Gardiner S.E."/>
            <person name="Bassett H."/>
            <person name="Chagne D."/>
            <person name="McCallum J."/>
            <person name="Dzierzon H."/>
            <person name="Deng C."/>
            <person name="Wang Y.Y."/>
            <person name="Barron L."/>
            <person name="Manako K."/>
            <person name="Bowen J."/>
            <person name="Foster T.M."/>
            <person name="Erridge Z.A."/>
            <person name="Tiffin H."/>
            <person name="Waite C.N."/>
            <person name="Davies K.M."/>
            <person name="Grierson E.P."/>
            <person name="Laing W.A."/>
            <person name="Kirk R."/>
            <person name="Chen X."/>
            <person name="Wood M."/>
            <person name="Montefiori M."/>
            <person name="Brummell D.A."/>
            <person name="Schwinn K.E."/>
            <person name="Catanach A."/>
            <person name="Fullerton C."/>
            <person name="Li D."/>
            <person name="Meiyalaghan S."/>
            <person name="Nieuwenhuizen N."/>
            <person name="Read N."/>
            <person name="Prakash R."/>
            <person name="Hunter D."/>
            <person name="Zhang H."/>
            <person name="McKenzie M."/>
            <person name="Knabel M."/>
            <person name="Harris A."/>
            <person name="Allan A.C."/>
            <person name="Gleave A."/>
            <person name="Chen A."/>
            <person name="Janssen B.J."/>
            <person name="Plunkett B."/>
            <person name="Ampomah-Dwamena C."/>
            <person name="Voogd C."/>
            <person name="Leif D."/>
            <person name="Lafferty D."/>
            <person name="Souleyre E.J.F."/>
            <person name="Varkonyi-Gasic E."/>
            <person name="Gambi F."/>
            <person name="Hanley J."/>
            <person name="Yao J.L."/>
            <person name="Cheung J."/>
            <person name="David K.M."/>
            <person name="Warren B."/>
            <person name="Marsh K."/>
            <person name="Snowden K.C."/>
            <person name="Lin-Wang K."/>
            <person name="Brian L."/>
            <person name="Martinez-Sanchez M."/>
            <person name="Wang M."/>
            <person name="Ileperuma N."/>
            <person name="Macnee N."/>
            <person name="Campin R."/>
            <person name="McAtee P."/>
            <person name="Drummond R.S.M."/>
            <person name="Espley R.V."/>
            <person name="Ireland H.S."/>
            <person name="Wu R."/>
            <person name="Atkinson R.G."/>
            <person name="Karunairetnam S."/>
            <person name="Bulley S."/>
            <person name="Chunkath S."/>
            <person name="Hanley Z."/>
            <person name="Storey R."/>
            <person name="Thrimawithana A.H."/>
            <person name="Thomson S."/>
            <person name="David C."/>
            <person name="Testolin R."/>
            <person name="Huang H."/>
            <person name="Hellens R.P."/>
            <person name="Schaffer R.J."/>
        </authorList>
    </citation>
    <scope>NUCLEOTIDE SEQUENCE [LARGE SCALE GENOMIC DNA]</scope>
    <source>
        <strain evidence="4">cv. Red5</strain>
    </source>
</reference>
<accession>A0A2R6PW55</accession>
<dbReference type="Gene3D" id="3.30.530.20">
    <property type="match status" value="1"/>
</dbReference>
<dbReference type="SMART" id="SM01037">
    <property type="entry name" value="Bet_v_1"/>
    <property type="match status" value="1"/>
</dbReference>
<reference evidence="3 4" key="1">
    <citation type="submission" date="2017-07" db="EMBL/GenBank/DDBJ databases">
        <title>An improved, manually edited Actinidia chinensis var. chinensis (kiwifruit) genome highlights the challenges associated with draft genomes and gene prediction in plants.</title>
        <authorList>
            <person name="Pilkington S."/>
            <person name="Crowhurst R."/>
            <person name="Hilario E."/>
            <person name="Nardozza S."/>
            <person name="Fraser L."/>
            <person name="Peng Y."/>
            <person name="Gunaseelan K."/>
            <person name="Simpson R."/>
            <person name="Tahir J."/>
            <person name="Deroles S."/>
            <person name="Templeton K."/>
            <person name="Luo Z."/>
            <person name="Davy M."/>
            <person name="Cheng C."/>
            <person name="Mcneilage M."/>
            <person name="Scaglione D."/>
            <person name="Liu Y."/>
            <person name="Zhang Q."/>
            <person name="Datson P."/>
            <person name="De Silva N."/>
            <person name="Gardiner S."/>
            <person name="Bassett H."/>
            <person name="Chagne D."/>
            <person name="Mccallum J."/>
            <person name="Dzierzon H."/>
            <person name="Deng C."/>
            <person name="Wang Y.-Y."/>
            <person name="Barron N."/>
            <person name="Manako K."/>
            <person name="Bowen J."/>
            <person name="Foster T."/>
            <person name="Erridge Z."/>
            <person name="Tiffin H."/>
            <person name="Waite C."/>
            <person name="Davies K."/>
            <person name="Grierson E."/>
            <person name="Laing W."/>
            <person name="Kirk R."/>
            <person name="Chen X."/>
            <person name="Wood M."/>
            <person name="Montefiori M."/>
            <person name="Brummell D."/>
            <person name="Schwinn K."/>
            <person name="Catanach A."/>
            <person name="Fullerton C."/>
            <person name="Li D."/>
            <person name="Meiyalaghan S."/>
            <person name="Nieuwenhuizen N."/>
            <person name="Read N."/>
            <person name="Prakash R."/>
            <person name="Hunter D."/>
            <person name="Zhang H."/>
            <person name="Mckenzie M."/>
            <person name="Knabel M."/>
            <person name="Harris A."/>
            <person name="Allan A."/>
            <person name="Chen A."/>
            <person name="Janssen B."/>
            <person name="Plunkett B."/>
            <person name="Dwamena C."/>
            <person name="Voogd C."/>
            <person name="Leif D."/>
            <person name="Lafferty D."/>
            <person name="Souleyre E."/>
            <person name="Varkonyi-Gasic E."/>
            <person name="Gambi F."/>
            <person name="Hanley J."/>
            <person name="Yao J.-L."/>
            <person name="Cheung J."/>
            <person name="David K."/>
            <person name="Warren B."/>
            <person name="Marsh K."/>
            <person name="Snowden K."/>
            <person name="Lin-Wang K."/>
            <person name="Brian L."/>
            <person name="Martinez-Sanchez M."/>
            <person name="Wang M."/>
            <person name="Ileperuma N."/>
            <person name="Macnee N."/>
            <person name="Campin R."/>
            <person name="Mcatee P."/>
            <person name="Drummond R."/>
            <person name="Espley R."/>
            <person name="Ireland H."/>
            <person name="Wu R."/>
            <person name="Atkinson R."/>
            <person name="Karunairetnam S."/>
            <person name="Bulley S."/>
            <person name="Chunkath S."/>
            <person name="Hanley Z."/>
            <person name="Storey R."/>
            <person name="Thrimawithana A."/>
            <person name="Thomson S."/>
            <person name="David C."/>
            <person name="Testolin R."/>
        </authorList>
    </citation>
    <scope>NUCLEOTIDE SEQUENCE [LARGE SCALE GENOMIC DNA]</scope>
    <source>
        <strain evidence="4">cv. Red5</strain>
        <tissue evidence="3">Young leaf</tissue>
    </source>
</reference>
<dbReference type="GO" id="GO:0038023">
    <property type="term" value="F:signaling receptor activity"/>
    <property type="evidence" value="ECO:0007669"/>
    <property type="project" value="InterPro"/>
</dbReference>
<gene>
    <name evidence="3" type="ORF">CEY00_Acc24596</name>
</gene>
<comment type="similarity">
    <text evidence="1">Belongs to the BetVI family.</text>
</comment>
<comment type="caution">
    <text evidence="3">The sequence shown here is derived from an EMBL/GenBank/DDBJ whole genome shotgun (WGS) entry which is preliminary data.</text>
</comment>
<dbReference type="Proteomes" id="UP000241394">
    <property type="component" value="Chromosome LG22"/>
</dbReference>